<dbReference type="InterPro" id="IPR036249">
    <property type="entry name" value="Thioredoxin-like_sf"/>
</dbReference>
<name>A0A6I9QE46_ELAGV</name>
<dbReference type="CDD" id="cd03031">
    <property type="entry name" value="GRX_GRX_like"/>
    <property type="match status" value="1"/>
</dbReference>
<dbReference type="RefSeq" id="XP_010907862.1">
    <property type="nucleotide sequence ID" value="XM_010909560.3"/>
</dbReference>
<protein>
    <submittedName>
        <fullName evidence="4">Uncharacterized protein At5g39865</fullName>
    </submittedName>
</protein>
<dbReference type="GeneID" id="105034411"/>
<dbReference type="AlphaFoldDB" id="A0A6I9QE46"/>
<dbReference type="PANTHER" id="PTHR45669">
    <property type="entry name" value="GLUTAREDOXIN DOMAIN-CONTAINING CYSTEINE-RICH PROTEIN CG12206-RELATED"/>
    <property type="match status" value="1"/>
</dbReference>
<dbReference type="Pfam" id="PF00462">
    <property type="entry name" value="Glutaredoxin"/>
    <property type="match status" value="1"/>
</dbReference>
<dbReference type="InParanoid" id="A0A6I9QE46"/>
<proteinExistence type="predicted"/>
<dbReference type="Proteomes" id="UP000504607">
    <property type="component" value="Unplaced"/>
</dbReference>
<dbReference type="FunCoup" id="A0A6I9QE46">
    <property type="interactions" value="94"/>
</dbReference>
<dbReference type="OrthoDB" id="423313at2759"/>
<dbReference type="KEGG" id="egu:105034411"/>
<dbReference type="PANTHER" id="PTHR45669:SF26">
    <property type="entry name" value="GLUTAREDOXIN DOMAIN-CONTAINING PROTEIN"/>
    <property type="match status" value="1"/>
</dbReference>
<feature type="region of interest" description="Disordered" evidence="1">
    <location>
        <begin position="1"/>
        <end position="23"/>
    </location>
</feature>
<evidence type="ECO:0000313" key="4">
    <source>
        <dbReference type="RefSeq" id="XP_010907862.1"/>
    </source>
</evidence>
<organism evidence="3 4">
    <name type="scientific">Elaeis guineensis var. tenera</name>
    <name type="common">Oil palm</name>
    <dbReference type="NCBI Taxonomy" id="51953"/>
    <lineage>
        <taxon>Eukaryota</taxon>
        <taxon>Viridiplantae</taxon>
        <taxon>Streptophyta</taxon>
        <taxon>Embryophyta</taxon>
        <taxon>Tracheophyta</taxon>
        <taxon>Spermatophyta</taxon>
        <taxon>Magnoliopsida</taxon>
        <taxon>Liliopsida</taxon>
        <taxon>Arecaceae</taxon>
        <taxon>Arecoideae</taxon>
        <taxon>Cocoseae</taxon>
        <taxon>Elaeidinae</taxon>
        <taxon>Elaeis</taxon>
    </lineage>
</organism>
<gene>
    <name evidence="4" type="primary">LOC105034411</name>
</gene>
<dbReference type="Pfam" id="PF23733">
    <property type="entry name" value="GRXCR1-2_C"/>
    <property type="match status" value="1"/>
</dbReference>
<accession>A0A6I9QE46</accession>
<dbReference type="SUPFAM" id="SSF52833">
    <property type="entry name" value="Thioredoxin-like"/>
    <property type="match status" value="1"/>
</dbReference>
<keyword evidence="3" id="KW-1185">Reference proteome</keyword>
<evidence type="ECO:0000256" key="1">
    <source>
        <dbReference type="SAM" id="MobiDB-lite"/>
    </source>
</evidence>
<sequence length="244" mass="26547">MWPRWRKASRGEEPTAAPLARPAHSSFSFPTLKDVHALLREEDHEISSSAANNPRRPSVFHRVRIATAALRTWRSLRDPGTAPPAVGGEEKRIVLYHTSLRVIRKTFDDCRAVRSILRGIRVAVDERDLAMDSGFLAELKGLLGWQRGQQLGLPQVFIGGRYVGGADEIRQLNESGELKRLVEGVAPAAAGGCERCGGVAFVLCGSCSGSRKRYTEKGGGVFRSCPACNENGLARCPDCCPPAL</sequence>
<dbReference type="Gene3D" id="3.40.30.10">
    <property type="entry name" value="Glutaredoxin"/>
    <property type="match status" value="1"/>
</dbReference>
<dbReference type="InterPro" id="IPR002109">
    <property type="entry name" value="Glutaredoxin"/>
</dbReference>
<feature type="domain" description="Glutaredoxin" evidence="2">
    <location>
        <begin position="93"/>
        <end position="163"/>
    </location>
</feature>
<dbReference type="PROSITE" id="PS51354">
    <property type="entry name" value="GLUTAREDOXIN_2"/>
    <property type="match status" value="1"/>
</dbReference>
<evidence type="ECO:0000259" key="2">
    <source>
        <dbReference type="Pfam" id="PF00462"/>
    </source>
</evidence>
<reference evidence="4" key="1">
    <citation type="submission" date="2025-08" db="UniProtKB">
        <authorList>
            <consortium name="RefSeq"/>
        </authorList>
    </citation>
    <scope>IDENTIFICATION</scope>
</reference>
<evidence type="ECO:0000313" key="3">
    <source>
        <dbReference type="Proteomes" id="UP000504607"/>
    </source>
</evidence>